<evidence type="ECO:0000256" key="1">
    <source>
        <dbReference type="SAM" id="MobiDB-lite"/>
    </source>
</evidence>
<evidence type="ECO:0000313" key="3">
    <source>
        <dbReference type="Proteomes" id="UP000076532"/>
    </source>
</evidence>
<gene>
    <name evidence="2" type="ORF">FIBSPDRAFT_949533</name>
</gene>
<organism evidence="2 3">
    <name type="scientific">Athelia psychrophila</name>
    <dbReference type="NCBI Taxonomy" id="1759441"/>
    <lineage>
        <taxon>Eukaryota</taxon>
        <taxon>Fungi</taxon>
        <taxon>Dikarya</taxon>
        <taxon>Basidiomycota</taxon>
        <taxon>Agaricomycotina</taxon>
        <taxon>Agaricomycetes</taxon>
        <taxon>Agaricomycetidae</taxon>
        <taxon>Atheliales</taxon>
        <taxon>Atheliaceae</taxon>
        <taxon>Athelia</taxon>
    </lineage>
</organism>
<protein>
    <submittedName>
        <fullName evidence="2">Uncharacterized protein</fullName>
    </submittedName>
</protein>
<accession>A0A166PR80</accession>
<feature type="region of interest" description="Disordered" evidence="1">
    <location>
        <begin position="70"/>
        <end position="125"/>
    </location>
</feature>
<keyword evidence="3" id="KW-1185">Reference proteome</keyword>
<dbReference type="Proteomes" id="UP000076532">
    <property type="component" value="Unassembled WGS sequence"/>
</dbReference>
<feature type="compositionally biased region" description="Basic and acidic residues" evidence="1">
    <location>
        <begin position="103"/>
        <end position="122"/>
    </location>
</feature>
<dbReference type="EMBL" id="KV417515">
    <property type="protein sequence ID" value="KZP26357.1"/>
    <property type="molecule type" value="Genomic_DNA"/>
</dbReference>
<sequence length="193" mass="21242">MNFYDENENESAGESSTAARASTSTAISNMQLAATFAVHNARGSSRITNVHGDHITNNINYVRVNWNGGESRRRRQRRRHATRTAEAAEEGHEALSSTRRRTRAPESESQRGRADSPEDTRKPSMAAAAVSIQLNLALRGPPYEGQIDISCRVVAVSTGALVFFLSDRMGTPLQRMGIIRDHQALGTVPLVRR</sequence>
<reference evidence="2 3" key="1">
    <citation type="journal article" date="2016" name="Mol. Biol. Evol.">
        <title>Comparative Genomics of Early-Diverging Mushroom-Forming Fungi Provides Insights into the Origins of Lignocellulose Decay Capabilities.</title>
        <authorList>
            <person name="Nagy L.G."/>
            <person name="Riley R."/>
            <person name="Tritt A."/>
            <person name="Adam C."/>
            <person name="Daum C."/>
            <person name="Floudas D."/>
            <person name="Sun H."/>
            <person name="Yadav J.S."/>
            <person name="Pangilinan J."/>
            <person name="Larsson K.H."/>
            <person name="Matsuura K."/>
            <person name="Barry K."/>
            <person name="Labutti K."/>
            <person name="Kuo R."/>
            <person name="Ohm R.A."/>
            <person name="Bhattacharya S.S."/>
            <person name="Shirouzu T."/>
            <person name="Yoshinaga Y."/>
            <person name="Martin F.M."/>
            <person name="Grigoriev I.V."/>
            <person name="Hibbett D.S."/>
        </authorList>
    </citation>
    <scope>NUCLEOTIDE SEQUENCE [LARGE SCALE GENOMIC DNA]</scope>
    <source>
        <strain evidence="2 3">CBS 109695</strain>
    </source>
</reference>
<dbReference type="AlphaFoldDB" id="A0A166PR80"/>
<name>A0A166PR80_9AGAM</name>
<evidence type="ECO:0000313" key="2">
    <source>
        <dbReference type="EMBL" id="KZP26357.1"/>
    </source>
</evidence>
<proteinExistence type="predicted"/>
<feature type="compositionally biased region" description="Acidic residues" evidence="1">
    <location>
        <begin position="1"/>
        <end position="11"/>
    </location>
</feature>
<feature type="region of interest" description="Disordered" evidence="1">
    <location>
        <begin position="1"/>
        <end position="22"/>
    </location>
</feature>
<feature type="compositionally biased region" description="Basic residues" evidence="1">
    <location>
        <begin position="72"/>
        <end position="82"/>
    </location>
</feature>
<feature type="compositionally biased region" description="Low complexity" evidence="1">
    <location>
        <begin position="12"/>
        <end position="22"/>
    </location>
</feature>